<evidence type="ECO:0000256" key="9">
    <source>
        <dbReference type="ARBA" id="ARBA00023303"/>
    </source>
</evidence>
<dbReference type="Pfam" id="PF00520">
    <property type="entry name" value="Ion_trans"/>
    <property type="match status" value="2"/>
</dbReference>
<feature type="region of interest" description="Disordered" evidence="10">
    <location>
        <begin position="406"/>
        <end position="450"/>
    </location>
</feature>
<evidence type="ECO:0000256" key="4">
    <source>
        <dbReference type="ARBA" id="ARBA00022737"/>
    </source>
</evidence>
<comment type="caution">
    <text evidence="13">The sequence shown here is derived from an EMBL/GenBank/DDBJ whole genome shotgun (WGS) entry which is preliminary data.</text>
</comment>
<evidence type="ECO:0000259" key="12">
    <source>
        <dbReference type="Pfam" id="PF00520"/>
    </source>
</evidence>
<dbReference type="InterPro" id="IPR044581">
    <property type="entry name" value="TPC1_plant"/>
</dbReference>
<feature type="transmembrane region" description="Helical" evidence="11">
    <location>
        <begin position="790"/>
        <end position="809"/>
    </location>
</feature>
<evidence type="ECO:0000256" key="3">
    <source>
        <dbReference type="ARBA" id="ARBA00022692"/>
    </source>
</evidence>
<dbReference type="Gene3D" id="1.20.120.350">
    <property type="entry name" value="Voltage-gated potassium channels. Chain C"/>
    <property type="match status" value="1"/>
</dbReference>
<evidence type="ECO:0000256" key="11">
    <source>
        <dbReference type="SAM" id="Phobius"/>
    </source>
</evidence>
<evidence type="ECO:0000256" key="10">
    <source>
        <dbReference type="SAM" id="MobiDB-lite"/>
    </source>
</evidence>
<organism evidence="13 14">
    <name type="scientific">Diacronema lutheri</name>
    <name type="common">Unicellular marine alga</name>
    <name type="synonym">Monochrysis lutheri</name>
    <dbReference type="NCBI Taxonomy" id="2081491"/>
    <lineage>
        <taxon>Eukaryota</taxon>
        <taxon>Haptista</taxon>
        <taxon>Haptophyta</taxon>
        <taxon>Pavlovophyceae</taxon>
        <taxon>Pavlovales</taxon>
        <taxon>Pavlovaceae</taxon>
        <taxon>Diacronema</taxon>
    </lineage>
</organism>
<keyword evidence="2" id="KW-0813">Transport</keyword>
<dbReference type="GO" id="GO:0016020">
    <property type="term" value="C:membrane"/>
    <property type="evidence" value="ECO:0007669"/>
    <property type="project" value="UniProtKB-SubCell"/>
</dbReference>
<keyword evidence="8 11" id="KW-0472">Membrane</keyword>
<dbReference type="PANTHER" id="PTHR46988">
    <property type="entry name" value="TWO PORE CALCIUM CHANNEL PROTEIN 1"/>
    <property type="match status" value="1"/>
</dbReference>
<keyword evidence="3 11" id="KW-0812">Transmembrane</keyword>
<evidence type="ECO:0000256" key="8">
    <source>
        <dbReference type="ARBA" id="ARBA00023136"/>
    </source>
</evidence>
<feature type="transmembrane region" description="Helical" evidence="11">
    <location>
        <begin position="305"/>
        <end position="326"/>
    </location>
</feature>
<comment type="subcellular location">
    <subcellularLocation>
        <location evidence="1">Membrane</location>
        <topology evidence="1">Multi-pass membrane protein</topology>
    </subcellularLocation>
</comment>
<name>A0A8J6C6M3_DIALT</name>
<keyword evidence="7" id="KW-0406">Ion transport</keyword>
<feature type="domain" description="Ion transport" evidence="12">
    <location>
        <begin position="688"/>
        <end position="898"/>
    </location>
</feature>
<gene>
    <name evidence="13" type="ORF">KFE25_002532</name>
</gene>
<keyword evidence="9" id="KW-0407">Ion channel</keyword>
<reference evidence="13" key="1">
    <citation type="submission" date="2021-05" db="EMBL/GenBank/DDBJ databases">
        <title>The genome of the haptophyte Pavlova lutheri (Diacronema luteri, Pavlovales) - a model for lipid biosynthesis in eukaryotic algae.</title>
        <authorList>
            <person name="Hulatt C.J."/>
            <person name="Posewitz M.C."/>
        </authorList>
    </citation>
    <scope>NUCLEOTIDE SEQUENCE</scope>
    <source>
        <strain evidence="13">NIVA-4/92</strain>
    </source>
</reference>
<proteinExistence type="predicted"/>
<dbReference type="EMBL" id="JAGTXO010000044">
    <property type="protein sequence ID" value="KAG8459125.1"/>
    <property type="molecule type" value="Genomic_DNA"/>
</dbReference>
<evidence type="ECO:0000256" key="6">
    <source>
        <dbReference type="ARBA" id="ARBA00022989"/>
    </source>
</evidence>
<keyword evidence="4" id="KW-0677">Repeat</keyword>
<feature type="compositionally biased region" description="Gly residues" evidence="10">
    <location>
        <begin position="435"/>
        <end position="447"/>
    </location>
</feature>
<feature type="domain" description="Ion transport" evidence="12">
    <location>
        <begin position="175"/>
        <end position="358"/>
    </location>
</feature>
<evidence type="ECO:0000256" key="7">
    <source>
        <dbReference type="ARBA" id="ARBA00023065"/>
    </source>
</evidence>
<keyword evidence="6 11" id="KW-1133">Transmembrane helix</keyword>
<protein>
    <recommendedName>
        <fullName evidence="12">Ion transport domain-containing protein</fullName>
    </recommendedName>
</protein>
<sequence>MAGDGRGLPRTLSGSLRDSSLRLASLVVDSSVATVKAVLSRFNRQPLPGSAEARLLGECDEREYDALPACGTDHGDYLDGPSDDPTDQRQRILAAASFVRDAKHGRNPNRRTTRGALRVYWFYHSALGQALRYGSTVAFISIPLYEYPGWCAHVDCDAEASARYWWVTAVWPRALSSCAELLCLALIGCELGARLHFTGRSEFRREWQTCARAAVALLTAADVLAGSVRWLRWRRTGVSRVLRIFVFLAQHHSLRVACMNIFRTLPALTEVLLMLTLMILLSAWAATLLFAHVPQSNFASFPQSLINMYTLSTVTNFPAVTITVFAHSRASFLFFVIFLLVGVLLLMNLTLAIVYEAYRINLGREVLMQQQRQKRALRRAFDSLAVPVDPELLPFAMFGNGGRAVAAATPRAPSREEPPAKPGPPADGARAGTLFGVGGGTAAGGSEHGSTSAACRAHARSSLVGAEPDATCSTPARADGGEGAAAPAAAPAAAALPAGPAAAERASGPASGARPAGARTPLPARSPPLLPRSLRAAPTPPPAAAAAAAAAALALAGAPARVSTPRGVRLGAWTALLRDLQPALRTWQAEMLFHSCDADSLGFLDVRAFGNVLAALQLRFEPVRERHAHARAHAQHVADAHAHAAARPSTLARARDALGGALRDRRTERCFDALALVTAVAVAWPERDVALVVHVSLVGIFAVEMAAKLVALGPRAYVRSARTRLDGLVVLVALGALTYNVAELRGGAGSGEEAVRWTLYVWIVRALRLLTLSRRFTLLAHTLRRLRAPVLTFLGVLFCFLYASAAIGVELFGGELYAGAPCLEGSAYAQAGYEPINFNSLPSALALAFTLLMVNDFGILMNAHATCSSLPGARAYFILFHLCNVVVVSNLLTSFILEATLRAWADVDADSAVRAELPHPETSASAASASYPSLQPRAKRASASAHGGGCGRGSDVALGVGAGGSQAPLIDSALILDQRAAYLHRMRMRVVADRITLDDGREFTIRREDSFTGLAAMEEFLDAPKAQGEWDEL</sequence>
<dbReference type="SUPFAM" id="SSF81324">
    <property type="entry name" value="Voltage-gated potassium channels"/>
    <property type="match status" value="2"/>
</dbReference>
<keyword evidence="14" id="KW-1185">Reference proteome</keyword>
<feature type="transmembrane region" description="Helical" evidence="11">
    <location>
        <begin position="332"/>
        <end position="355"/>
    </location>
</feature>
<dbReference type="PANTHER" id="PTHR46988:SF2">
    <property type="entry name" value="TWO PORE CALCIUM CHANNEL PROTEIN 1"/>
    <property type="match status" value="1"/>
</dbReference>
<dbReference type="OMA" id="ECDEREY"/>
<feature type="transmembrane region" description="Helical" evidence="11">
    <location>
        <begin position="875"/>
        <end position="897"/>
    </location>
</feature>
<evidence type="ECO:0000256" key="1">
    <source>
        <dbReference type="ARBA" id="ARBA00004141"/>
    </source>
</evidence>
<evidence type="ECO:0000256" key="5">
    <source>
        <dbReference type="ARBA" id="ARBA00022837"/>
    </source>
</evidence>
<feature type="region of interest" description="Disordered" evidence="10">
    <location>
        <begin position="464"/>
        <end position="485"/>
    </location>
</feature>
<feature type="compositionally biased region" description="Low complexity" evidence="10">
    <location>
        <begin position="499"/>
        <end position="523"/>
    </location>
</feature>
<dbReference type="OrthoDB" id="416585at2759"/>
<evidence type="ECO:0000313" key="14">
    <source>
        <dbReference type="Proteomes" id="UP000751190"/>
    </source>
</evidence>
<dbReference type="InterPro" id="IPR005821">
    <property type="entry name" value="Ion_trans_dom"/>
</dbReference>
<dbReference type="AlphaFoldDB" id="A0A8J6C6M3"/>
<accession>A0A8J6C6M3</accession>
<feature type="region of interest" description="Disordered" evidence="10">
    <location>
        <begin position="499"/>
        <end position="541"/>
    </location>
</feature>
<evidence type="ECO:0000256" key="2">
    <source>
        <dbReference type="ARBA" id="ARBA00022448"/>
    </source>
</evidence>
<dbReference type="InterPro" id="IPR027359">
    <property type="entry name" value="Volt_channel_dom_sf"/>
</dbReference>
<feature type="transmembrane region" description="Helical" evidence="11">
    <location>
        <begin position="844"/>
        <end position="863"/>
    </location>
</feature>
<feature type="transmembrane region" description="Helical" evidence="11">
    <location>
        <begin position="271"/>
        <end position="293"/>
    </location>
</feature>
<dbReference type="GO" id="GO:0005245">
    <property type="term" value="F:voltage-gated calcium channel activity"/>
    <property type="evidence" value="ECO:0007669"/>
    <property type="project" value="InterPro"/>
</dbReference>
<evidence type="ECO:0000313" key="13">
    <source>
        <dbReference type="EMBL" id="KAG8459125.1"/>
    </source>
</evidence>
<dbReference type="Gene3D" id="1.10.287.70">
    <property type="match status" value="2"/>
</dbReference>
<dbReference type="Proteomes" id="UP000751190">
    <property type="component" value="Unassembled WGS sequence"/>
</dbReference>
<keyword evidence="5" id="KW-0106">Calcium</keyword>